<feature type="domain" description="Treslin STD" evidence="3">
    <location>
        <begin position="730"/>
        <end position="819"/>
    </location>
</feature>
<accession>E9HB92</accession>
<reference evidence="4 5" key="1">
    <citation type="journal article" date="2011" name="Science">
        <title>The ecoresponsive genome of Daphnia pulex.</title>
        <authorList>
            <person name="Colbourne J.K."/>
            <person name="Pfrender M.E."/>
            <person name="Gilbert D."/>
            <person name="Thomas W.K."/>
            <person name="Tucker A."/>
            <person name="Oakley T.H."/>
            <person name="Tokishita S."/>
            <person name="Aerts A."/>
            <person name="Arnold G.J."/>
            <person name="Basu M.K."/>
            <person name="Bauer D.J."/>
            <person name="Caceres C.E."/>
            <person name="Carmel L."/>
            <person name="Casola C."/>
            <person name="Choi J.H."/>
            <person name="Detter J.C."/>
            <person name="Dong Q."/>
            <person name="Dusheyko S."/>
            <person name="Eads B.D."/>
            <person name="Frohlich T."/>
            <person name="Geiler-Samerotte K.A."/>
            <person name="Gerlach D."/>
            <person name="Hatcher P."/>
            <person name="Jogdeo S."/>
            <person name="Krijgsveld J."/>
            <person name="Kriventseva E.V."/>
            <person name="Kultz D."/>
            <person name="Laforsch C."/>
            <person name="Lindquist E."/>
            <person name="Lopez J."/>
            <person name="Manak J.R."/>
            <person name="Muller J."/>
            <person name="Pangilinan J."/>
            <person name="Patwardhan R.P."/>
            <person name="Pitluck S."/>
            <person name="Pritham E.J."/>
            <person name="Rechtsteiner A."/>
            <person name="Rho M."/>
            <person name="Rogozin I.B."/>
            <person name="Sakarya O."/>
            <person name="Salamov A."/>
            <person name="Schaack S."/>
            <person name="Shapiro H."/>
            <person name="Shiga Y."/>
            <person name="Skalitzky C."/>
            <person name="Smith Z."/>
            <person name="Souvorov A."/>
            <person name="Sung W."/>
            <person name="Tang Z."/>
            <person name="Tsuchiya D."/>
            <person name="Tu H."/>
            <person name="Vos H."/>
            <person name="Wang M."/>
            <person name="Wolf Y.I."/>
            <person name="Yamagata H."/>
            <person name="Yamada T."/>
            <person name="Ye Y."/>
            <person name="Shaw J.R."/>
            <person name="Andrews J."/>
            <person name="Crease T.J."/>
            <person name="Tang H."/>
            <person name="Lucas S.M."/>
            <person name="Robertson H.M."/>
            <person name="Bork P."/>
            <person name="Koonin E.V."/>
            <person name="Zdobnov E.M."/>
            <person name="Grigoriev I.V."/>
            <person name="Lynch M."/>
            <person name="Boore J.L."/>
        </authorList>
    </citation>
    <scope>NUCLEOTIDE SEQUENCE [LARGE SCALE GENOMIC DNA]</scope>
</reference>
<dbReference type="OrthoDB" id="6341942at2759"/>
<feature type="domain" description="Treslin N-terminal" evidence="2">
    <location>
        <begin position="175"/>
        <end position="331"/>
    </location>
</feature>
<dbReference type="EMBL" id="GL732615">
    <property type="protein sequence ID" value="EFX70990.1"/>
    <property type="molecule type" value="Genomic_DNA"/>
</dbReference>
<dbReference type="GO" id="GO:0030174">
    <property type="term" value="P:regulation of DNA-templated DNA replication initiation"/>
    <property type="evidence" value="ECO:0000318"/>
    <property type="project" value="GO_Central"/>
</dbReference>
<dbReference type="Pfam" id="PF21855">
    <property type="entry name" value="Treslin_STD"/>
    <property type="match status" value="1"/>
</dbReference>
<dbReference type="GO" id="GO:0006260">
    <property type="term" value="P:DNA replication"/>
    <property type="evidence" value="ECO:0000318"/>
    <property type="project" value="GO_Central"/>
</dbReference>
<evidence type="ECO:0000256" key="1">
    <source>
        <dbReference type="SAM" id="Coils"/>
    </source>
</evidence>
<name>E9HB92_DAPPU</name>
<gene>
    <name evidence="4" type="ORF">DAPPUDRAFT_327620</name>
</gene>
<evidence type="ECO:0000259" key="3">
    <source>
        <dbReference type="Pfam" id="PF21855"/>
    </source>
</evidence>
<dbReference type="KEGG" id="dpx:DAPPUDRAFT_327620"/>
<proteinExistence type="predicted"/>
<keyword evidence="5" id="KW-1185">Reference proteome</keyword>
<dbReference type="GO" id="GO:0033314">
    <property type="term" value="P:mitotic DNA replication checkpoint signaling"/>
    <property type="evidence" value="ECO:0000318"/>
    <property type="project" value="GO_Central"/>
</dbReference>
<sequence length="834" mass="95848">MALLESLKKGKEFLSFEEMELFLERLCDDNFFPLKVKDSKTILSYNKTLKEPLDLKWRYKHVGITCSHFGEHKSRSEGHRPNQKVYANECPFRVHVVFKPDAEKFIVMKCETRHGPLPPNVPHPISAEHYALYRRNAIMASRPSIVFLFDLDSVRSGVSLVNSDDDFPLQCIRLLRHVVLNILNYFSEKQINIQWGYRFYSSSKYQLTNKARFVELTTQTVEEFEEALHVSFEQNNVFVEGATLNQMTGASVLSRTLQDIFSDYDWKTTSYAPTPTRKRKRAEKQLDKSLQNLVFIFTEVPTDEAISSFCRFSVQDELSVKSVTDAILPKELAKRFQEFQLSLNFIDLSNEKKKIFSKIAGNLRGAVINASSFSSPFSFSQILQASCLAEGYSKEICSSCQSLSFGSKTVVLVLNEQEVEFQLQCWNPSCITSSPMSSEDENVNSSVISCKTVQKTSVPSLNWLRYESLHLLCSRSTLIPKLFSQKISWIGQLNDRFCCISPLTSRTAFMLFPSADCISFQSWATSLFGPINPGSSTASMTRNFVERILEEERRSSPFTEDLTPSIPYQGLLSHLKGNYIEKKGDHVGMDWQNLKHCFQSEETQDILFKEFNNNSVDKLSHSFPQSDTHLSYLASEGGALKNIGSNRIQNRRASTLLKKSQEVRAKNDEIEREKINRERQIAEERKEKIWKELKMYLLSLRSSIEFGEDKVKIVPSMTDYVHQEILDRCLKLKNQESISQLEDWQIFCLVQVITSTILYVWKGNQSMVKGFEIIRQNFLKKPGTVNRSTPKDNKVHEFKFQIMLRLELCWVIPSLIGGEEEVLQDTWVVTTGDV</sequence>
<dbReference type="InterPro" id="IPR053919">
    <property type="entry name" value="Treslin_N"/>
</dbReference>
<dbReference type="Proteomes" id="UP000000305">
    <property type="component" value="Unassembled WGS sequence"/>
</dbReference>
<evidence type="ECO:0000313" key="5">
    <source>
        <dbReference type="Proteomes" id="UP000000305"/>
    </source>
</evidence>
<dbReference type="InterPro" id="IPR053920">
    <property type="entry name" value="Treslin_STD"/>
</dbReference>
<dbReference type="InParanoid" id="E9HB92"/>
<protein>
    <submittedName>
        <fullName evidence="4">Uncharacterized protein</fullName>
    </submittedName>
</protein>
<dbReference type="GO" id="GO:0010212">
    <property type="term" value="P:response to ionizing radiation"/>
    <property type="evidence" value="ECO:0007669"/>
    <property type="project" value="InterPro"/>
</dbReference>
<dbReference type="GO" id="GO:0005634">
    <property type="term" value="C:nucleus"/>
    <property type="evidence" value="ECO:0000318"/>
    <property type="project" value="GO_Central"/>
</dbReference>
<dbReference type="AlphaFoldDB" id="E9HB92"/>
<dbReference type="GO" id="GO:0003682">
    <property type="term" value="F:chromatin binding"/>
    <property type="evidence" value="ECO:0000318"/>
    <property type="project" value="GO_Central"/>
</dbReference>
<dbReference type="HOGENOM" id="CLU_340467_0_0_1"/>
<keyword evidence="1" id="KW-0175">Coiled coil</keyword>
<organism evidence="4 5">
    <name type="scientific">Daphnia pulex</name>
    <name type="common">Water flea</name>
    <dbReference type="NCBI Taxonomy" id="6669"/>
    <lineage>
        <taxon>Eukaryota</taxon>
        <taxon>Metazoa</taxon>
        <taxon>Ecdysozoa</taxon>
        <taxon>Arthropoda</taxon>
        <taxon>Crustacea</taxon>
        <taxon>Branchiopoda</taxon>
        <taxon>Diplostraca</taxon>
        <taxon>Cladocera</taxon>
        <taxon>Anomopoda</taxon>
        <taxon>Daphniidae</taxon>
        <taxon>Daphnia</taxon>
    </lineage>
</organism>
<evidence type="ECO:0000259" key="2">
    <source>
        <dbReference type="Pfam" id="PF21854"/>
    </source>
</evidence>
<dbReference type="GO" id="GO:0007095">
    <property type="term" value="P:mitotic G2 DNA damage checkpoint signaling"/>
    <property type="evidence" value="ECO:0000318"/>
    <property type="project" value="GO_Central"/>
</dbReference>
<dbReference type="PANTHER" id="PTHR21556:SF2">
    <property type="entry name" value="TRESLIN"/>
    <property type="match status" value="1"/>
</dbReference>
<feature type="coiled-coil region" evidence="1">
    <location>
        <begin position="653"/>
        <end position="687"/>
    </location>
</feature>
<dbReference type="Pfam" id="PF21854">
    <property type="entry name" value="Treslin_N"/>
    <property type="match status" value="1"/>
</dbReference>
<evidence type="ECO:0000313" key="4">
    <source>
        <dbReference type="EMBL" id="EFX70990.1"/>
    </source>
</evidence>
<dbReference type="PANTHER" id="PTHR21556">
    <property type="entry name" value="TRESLIN"/>
    <property type="match status" value="1"/>
</dbReference>
<dbReference type="InterPro" id="IPR026153">
    <property type="entry name" value="Treslin"/>
</dbReference>